<dbReference type="PANTHER" id="PTHR42840:SF5">
    <property type="entry name" value="NAD(P)-BINDING ROSSMANN-FOLD SUPERFAMILY PROTEIN"/>
    <property type="match status" value="1"/>
</dbReference>
<evidence type="ECO:0008006" key="5">
    <source>
        <dbReference type="Google" id="ProtNLM"/>
    </source>
</evidence>
<gene>
    <name evidence="3" type="ORF">B0A48_16589</name>
</gene>
<sequence length="353" mass="38264">MSSPIGVAIIGSGIFVKEEHLPAVLDSPDLALKAIYSRSLASAKSVSESASLKNIDIYSEDSKPLKELLSREDINAVIIALPIPNQPEYIKQCLSAGKHVLAEKPIAKDVATAKELLAWYHENVDTKKVFFAIAEQYRFMAPFNVGAERVSSFGKILNFRVRMQTCIQPDMKYLATSWRKEPEYQGGFLLDGGVHFVAGMRRLLGSGGKLERVSALTTLHQEYLPPVDTVDAIFRLASGGQGTFSLSFGSTGTGTEWSVACEKGEVSVSPFPGDDKGVTVKARGEKEGKFEKAEDEYGGVKTEVFAWAKSLKDGNPNPLQSAEEALADLEVLEAMLRSGEKGGEGVELKLQTG</sequence>
<dbReference type="PANTHER" id="PTHR42840">
    <property type="entry name" value="NAD(P)-BINDING ROSSMANN-FOLD SUPERFAMILY PROTEIN-RELATED"/>
    <property type="match status" value="1"/>
</dbReference>
<evidence type="ECO:0000259" key="1">
    <source>
        <dbReference type="Pfam" id="PF01408"/>
    </source>
</evidence>
<dbReference type="Pfam" id="PF01408">
    <property type="entry name" value="GFO_IDH_MocA"/>
    <property type="match status" value="1"/>
</dbReference>
<dbReference type="Proteomes" id="UP000192596">
    <property type="component" value="Unassembled WGS sequence"/>
</dbReference>
<proteinExistence type="predicted"/>
<dbReference type="SUPFAM" id="SSF51735">
    <property type="entry name" value="NAD(P)-binding Rossmann-fold domains"/>
    <property type="match status" value="1"/>
</dbReference>
<dbReference type="EMBL" id="NAJO01000054">
    <property type="protein sequence ID" value="OQN97430.1"/>
    <property type="molecule type" value="Genomic_DNA"/>
</dbReference>
<dbReference type="InParanoid" id="A0A1V8SEN4"/>
<dbReference type="GO" id="GO:0005737">
    <property type="term" value="C:cytoplasm"/>
    <property type="evidence" value="ECO:0007669"/>
    <property type="project" value="TreeGrafter"/>
</dbReference>
<evidence type="ECO:0000259" key="2">
    <source>
        <dbReference type="Pfam" id="PF02894"/>
    </source>
</evidence>
<keyword evidence="4" id="KW-1185">Reference proteome</keyword>
<dbReference type="OrthoDB" id="64915at2759"/>
<evidence type="ECO:0000313" key="3">
    <source>
        <dbReference type="EMBL" id="OQN97430.1"/>
    </source>
</evidence>
<organism evidence="3 4">
    <name type="scientific">Cryoendolithus antarcticus</name>
    <dbReference type="NCBI Taxonomy" id="1507870"/>
    <lineage>
        <taxon>Eukaryota</taxon>
        <taxon>Fungi</taxon>
        <taxon>Dikarya</taxon>
        <taxon>Ascomycota</taxon>
        <taxon>Pezizomycotina</taxon>
        <taxon>Dothideomycetes</taxon>
        <taxon>Dothideomycetidae</taxon>
        <taxon>Cladosporiales</taxon>
        <taxon>Cladosporiaceae</taxon>
        <taxon>Cryoendolithus</taxon>
    </lineage>
</organism>
<dbReference type="Gene3D" id="3.30.360.10">
    <property type="entry name" value="Dihydrodipicolinate Reductase, domain 2"/>
    <property type="match status" value="1"/>
</dbReference>
<comment type="caution">
    <text evidence="3">The sequence shown here is derived from an EMBL/GenBank/DDBJ whole genome shotgun (WGS) entry which is preliminary data.</text>
</comment>
<dbReference type="Pfam" id="PF02894">
    <property type="entry name" value="GFO_IDH_MocA_C"/>
    <property type="match status" value="1"/>
</dbReference>
<dbReference type="SUPFAM" id="SSF55347">
    <property type="entry name" value="Glyceraldehyde-3-phosphate dehydrogenase-like, C-terminal domain"/>
    <property type="match status" value="1"/>
</dbReference>
<dbReference type="GO" id="GO:0006740">
    <property type="term" value="P:NADPH regeneration"/>
    <property type="evidence" value="ECO:0007669"/>
    <property type="project" value="TreeGrafter"/>
</dbReference>
<dbReference type="GO" id="GO:0000166">
    <property type="term" value="F:nucleotide binding"/>
    <property type="evidence" value="ECO:0007669"/>
    <property type="project" value="InterPro"/>
</dbReference>
<dbReference type="STRING" id="1507870.A0A1V8SEN4"/>
<dbReference type="AlphaFoldDB" id="A0A1V8SEN4"/>
<evidence type="ECO:0000313" key="4">
    <source>
        <dbReference type="Proteomes" id="UP000192596"/>
    </source>
</evidence>
<dbReference type="InterPro" id="IPR000683">
    <property type="entry name" value="Gfo/Idh/MocA-like_OxRdtase_N"/>
</dbReference>
<dbReference type="InterPro" id="IPR036291">
    <property type="entry name" value="NAD(P)-bd_dom_sf"/>
</dbReference>
<feature type="domain" description="Gfo/Idh/MocA-like oxidoreductase C-terminal" evidence="2">
    <location>
        <begin position="152"/>
        <end position="347"/>
    </location>
</feature>
<reference evidence="4" key="1">
    <citation type="submission" date="2017-03" db="EMBL/GenBank/DDBJ databases">
        <title>Genomes of endolithic fungi from Antarctica.</title>
        <authorList>
            <person name="Coleine C."/>
            <person name="Masonjones S."/>
            <person name="Stajich J.E."/>
        </authorList>
    </citation>
    <scope>NUCLEOTIDE SEQUENCE [LARGE SCALE GENOMIC DNA]</scope>
    <source>
        <strain evidence="4">CCFEE 5527</strain>
    </source>
</reference>
<accession>A0A1V8SEN4</accession>
<feature type="domain" description="Gfo/Idh/MocA-like oxidoreductase N-terminal" evidence="1">
    <location>
        <begin position="5"/>
        <end position="122"/>
    </location>
</feature>
<protein>
    <recommendedName>
        <fullName evidence="5">Gfo/Idh/MocA-like oxidoreductase N-terminal domain-containing protein</fullName>
    </recommendedName>
</protein>
<dbReference type="FunCoup" id="A0A1V8SEN4">
    <property type="interactions" value="454"/>
</dbReference>
<name>A0A1V8SEN4_9PEZI</name>
<dbReference type="GO" id="GO:0016491">
    <property type="term" value="F:oxidoreductase activity"/>
    <property type="evidence" value="ECO:0007669"/>
    <property type="project" value="TreeGrafter"/>
</dbReference>
<dbReference type="InterPro" id="IPR004104">
    <property type="entry name" value="Gfo/Idh/MocA-like_OxRdtase_C"/>
</dbReference>
<dbReference type="Gene3D" id="3.40.50.720">
    <property type="entry name" value="NAD(P)-binding Rossmann-like Domain"/>
    <property type="match status" value="1"/>
</dbReference>